<dbReference type="PROSITE" id="PS50103">
    <property type="entry name" value="ZF_C3H1"/>
    <property type="match status" value="1"/>
</dbReference>
<gene>
    <name evidence="8" type="primary">PAN3</name>
    <name evidence="13" type="ORF">K461DRAFT_270173</name>
</gene>
<sequence>MASLDNRKGHQSPRPKGRENSKNVLCRNMTLYGSCRTQNSGCPYSHDVSRFDAQSDNSKRFLNVDSPSFTPLSPATNNQAVKPIGISPKAAAAAIFTPRASGAATPTNPPPSRASANEWPNEIREFVPGRFNEFQPDSSSTYDPYSMQGVNNALPDGSSTAQLNPYAQDASATLFQSAAAYSHNHPLNYHLYAPIGPHRENLMPYQRTAHDLFIPDHLREELQRKTEATLQTFSNSTLPQQIEHFHSLVALDTTVQKAASVYGYPSWLYKAVSTKDGYTYCLRRLENFRLTDERAIRTMQKWKRVSNGNVVVVHDAFTTRAFGDSSLIIVTDYHPLSQTLSDKFLAPNTSRHANSRSNQPFIAEHELWGYIIQIASALKAIHSAGLAARLINPQKVLLTSKNRIRINSCGVLDVTQFEQQRPLDELQDEDFIQFGRLILSVSTRNPVAGNHLGPPKGLDQVLRTYGEKMRDVVEWLITPPSNPVAAELSGERNIDTLLSMLSQQMISTFDAALHEADSITSNLARELENARLVRLFTKLNLVLERPEQSITGNAPPAAPAALSNPNNSWSETGERYYLKLFRDYVFHQVDADGRPVLDLGRILACMNKLDAGVDEKIQLISRDEQNCFIVTFRELKRGFESAWNELVKASNSTRR</sequence>
<dbReference type="PANTHER" id="PTHR12272">
    <property type="entry name" value="DEADENYLATION COMPLEX SUBUNIT PAN3"/>
    <property type="match status" value="1"/>
</dbReference>
<dbReference type="Gene3D" id="1.10.287.3700">
    <property type="match status" value="1"/>
</dbReference>
<evidence type="ECO:0000256" key="7">
    <source>
        <dbReference type="ARBA" id="ARBA00023054"/>
    </source>
</evidence>
<protein>
    <recommendedName>
        <fullName evidence="8">PAN2-PAN3 deadenylation complex subunit PAN3</fullName>
    </recommendedName>
    <alternativeName>
        <fullName evidence="8">PAB1P-dependent poly(A)-specific ribonuclease</fullName>
    </alternativeName>
    <alternativeName>
        <fullName evidence="8">Poly(A)-nuclease deadenylation complex subunit 3</fullName>
        <shortName evidence="8">PAN deadenylation complex subunit 3</shortName>
    </alternativeName>
</protein>
<evidence type="ECO:0000256" key="6">
    <source>
        <dbReference type="ARBA" id="ARBA00022840"/>
    </source>
</evidence>
<keyword evidence="7 8" id="KW-0175">Coiled coil</keyword>
<evidence type="ECO:0000256" key="8">
    <source>
        <dbReference type="HAMAP-Rule" id="MF_03181"/>
    </source>
</evidence>
<organism evidence="13 14">
    <name type="scientific">Myriangium duriaei CBS 260.36</name>
    <dbReference type="NCBI Taxonomy" id="1168546"/>
    <lineage>
        <taxon>Eukaryota</taxon>
        <taxon>Fungi</taxon>
        <taxon>Dikarya</taxon>
        <taxon>Ascomycota</taxon>
        <taxon>Pezizomycotina</taxon>
        <taxon>Dothideomycetes</taxon>
        <taxon>Dothideomycetidae</taxon>
        <taxon>Myriangiales</taxon>
        <taxon>Myriangiaceae</taxon>
        <taxon>Myriangium</taxon>
    </lineage>
</organism>
<dbReference type="HAMAP" id="MF_03181">
    <property type="entry name" value="PAN3"/>
    <property type="match status" value="1"/>
</dbReference>
<dbReference type="InterPro" id="IPR011009">
    <property type="entry name" value="Kinase-like_dom_sf"/>
</dbReference>
<accession>A0A9P4IVL3</accession>
<dbReference type="GO" id="GO:0006397">
    <property type="term" value="P:mRNA processing"/>
    <property type="evidence" value="ECO:0007669"/>
    <property type="project" value="UniProtKB-KW"/>
</dbReference>
<dbReference type="FunFam" id="1.10.287.3700:FF:000001">
    <property type="entry name" value="PAN2-PAN3 deadenylation complex subunit PAN3"/>
    <property type="match status" value="1"/>
</dbReference>
<dbReference type="PROSITE" id="PS50011">
    <property type="entry name" value="PROTEIN_KINASE_DOM"/>
    <property type="match status" value="1"/>
</dbReference>
<evidence type="ECO:0000256" key="1">
    <source>
        <dbReference type="ARBA" id="ARBA00004496"/>
    </source>
</evidence>
<dbReference type="GO" id="GO:0008143">
    <property type="term" value="F:poly(A) binding"/>
    <property type="evidence" value="ECO:0007669"/>
    <property type="project" value="TreeGrafter"/>
</dbReference>
<dbReference type="PANTHER" id="PTHR12272:SF11">
    <property type="entry name" value="PAN2-PAN3 DEADENYLATION COMPLEX SUBUNIT PAN3"/>
    <property type="match status" value="1"/>
</dbReference>
<evidence type="ECO:0000256" key="4">
    <source>
        <dbReference type="ARBA" id="ARBA00022741"/>
    </source>
</evidence>
<keyword evidence="4 8" id="KW-0547">Nucleotide-binding</keyword>
<feature type="zinc finger region" description="C3H1-type" evidence="9">
    <location>
        <begin position="20"/>
        <end position="49"/>
    </location>
</feature>
<comment type="subcellular location">
    <subcellularLocation>
        <location evidence="1 8">Cytoplasm</location>
    </subcellularLocation>
</comment>
<dbReference type="AlphaFoldDB" id="A0A9P4IVL3"/>
<dbReference type="InterPro" id="IPR041332">
    <property type="entry name" value="Pan3_CK"/>
</dbReference>
<dbReference type="Pfam" id="PF18101">
    <property type="entry name" value="Pan3_CK"/>
    <property type="match status" value="1"/>
</dbReference>
<comment type="subunit">
    <text evidence="8">Homodimer. Forms a heterotrimer with a catalytic subunit PAN2 to form the poly(A)-nuclease (PAN) deadenylation complex. Interacts (via PAM-2 motif) with poly(A)-binding protein PAB1 (via PABC domain), conferring substrate specificity of the enzyme complex.</text>
</comment>
<evidence type="ECO:0000259" key="12">
    <source>
        <dbReference type="PROSITE" id="PS50103"/>
    </source>
</evidence>
<dbReference type="Gene3D" id="1.10.510.10">
    <property type="entry name" value="Transferase(Phosphotransferase) domain 1"/>
    <property type="match status" value="1"/>
</dbReference>
<dbReference type="GO" id="GO:0000932">
    <property type="term" value="C:P-body"/>
    <property type="evidence" value="ECO:0007669"/>
    <property type="project" value="TreeGrafter"/>
</dbReference>
<comment type="caution">
    <text evidence="8">Lacks conserved residue(s) required for the propagation of feature annotation.</text>
</comment>
<dbReference type="Proteomes" id="UP000799439">
    <property type="component" value="Unassembled WGS sequence"/>
</dbReference>
<dbReference type="SUPFAM" id="SSF56112">
    <property type="entry name" value="Protein kinase-like (PK-like)"/>
    <property type="match status" value="1"/>
</dbReference>
<feature type="binding site" evidence="8">
    <location>
        <position position="283"/>
    </location>
    <ligand>
        <name>ATP</name>
        <dbReference type="ChEBI" id="CHEBI:30616"/>
    </ligand>
</feature>
<keyword evidence="2 8" id="KW-0963">Cytoplasm</keyword>
<comment type="similarity">
    <text evidence="8">Belongs to the protein kinase superfamily. PAN3 family.</text>
</comment>
<dbReference type="GO" id="GO:0031251">
    <property type="term" value="C:PAN complex"/>
    <property type="evidence" value="ECO:0007669"/>
    <property type="project" value="UniProtKB-UniRule"/>
</dbReference>
<evidence type="ECO:0000256" key="9">
    <source>
        <dbReference type="PROSITE-ProRule" id="PRU00723"/>
    </source>
</evidence>
<evidence type="ECO:0000256" key="10">
    <source>
        <dbReference type="SAM" id="MobiDB-lite"/>
    </source>
</evidence>
<keyword evidence="9" id="KW-0862">Zinc</keyword>
<dbReference type="InterPro" id="IPR030844">
    <property type="entry name" value="PAN3"/>
</dbReference>
<reference evidence="13" key="1">
    <citation type="journal article" date="2020" name="Stud. Mycol.">
        <title>101 Dothideomycetes genomes: a test case for predicting lifestyles and emergence of pathogens.</title>
        <authorList>
            <person name="Haridas S."/>
            <person name="Albert R."/>
            <person name="Binder M."/>
            <person name="Bloem J."/>
            <person name="Labutti K."/>
            <person name="Salamov A."/>
            <person name="Andreopoulos B."/>
            <person name="Baker S."/>
            <person name="Barry K."/>
            <person name="Bills G."/>
            <person name="Bluhm B."/>
            <person name="Cannon C."/>
            <person name="Castanera R."/>
            <person name="Culley D."/>
            <person name="Daum C."/>
            <person name="Ezra D."/>
            <person name="Gonzalez J."/>
            <person name="Henrissat B."/>
            <person name="Kuo A."/>
            <person name="Liang C."/>
            <person name="Lipzen A."/>
            <person name="Lutzoni F."/>
            <person name="Magnuson J."/>
            <person name="Mondo S."/>
            <person name="Nolan M."/>
            <person name="Ohm R."/>
            <person name="Pangilinan J."/>
            <person name="Park H.-J."/>
            <person name="Ramirez L."/>
            <person name="Alfaro M."/>
            <person name="Sun H."/>
            <person name="Tritt A."/>
            <person name="Yoshinaga Y."/>
            <person name="Zwiers L.-H."/>
            <person name="Turgeon B."/>
            <person name="Goodwin S."/>
            <person name="Spatafora J."/>
            <person name="Crous P."/>
            <person name="Grigoriev I."/>
        </authorList>
    </citation>
    <scope>NUCLEOTIDE SEQUENCE</scope>
    <source>
        <strain evidence="13">CBS 260.36</strain>
    </source>
</reference>
<feature type="binding site" evidence="8">
    <location>
        <begin position="332"/>
        <end position="339"/>
    </location>
    <ligand>
        <name>ATP</name>
        <dbReference type="ChEBI" id="CHEBI:30616"/>
    </ligand>
</feature>
<feature type="region of interest" description="Knob domain" evidence="8">
    <location>
        <begin position="542"/>
        <end position="655"/>
    </location>
</feature>
<evidence type="ECO:0000313" key="13">
    <source>
        <dbReference type="EMBL" id="KAF2150773.1"/>
    </source>
</evidence>
<proteinExistence type="inferred from homology"/>
<evidence type="ECO:0000259" key="11">
    <source>
        <dbReference type="PROSITE" id="PS50011"/>
    </source>
</evidence>
<dbReference type="GO" id="GO:0004672">
    <property type="term" value="F:protein kinase activity"/>
    <property type="evidence" value="ECO:0007669"/>
    <property type="project" value="InterPro"/>
</dbReference>
<comment type="caution">
    <text evidence="13">The sequence shown here is derived from an EMBL/GenBank/DDBJ whole genome shotgun (WGS) entry which is preliminary data.</text>
</comment>
<dbReference type="InterPro" id="IPR000719">
    <property type="entry name" value="Prot_kinase_dom"/>
</dbReference>
<keyword evidence="14" id="KW-1185">Reference proteome</keyword>
<feature type="coiled-coil region" evidence="8">
    <location>
        <begin position="503"/>
        <end position="541"/>
    </location>
</feature>
<comment type="domain">
    <text evidence="8">The N-terminal zinc finger binds to poly(A) RNA.</text>
</comment>
<evidence type="ECO:0000256" key="2">
    <source>
        <dbReference type="ARBA" id="ARBA00022490"/>
    </source>
</evidence>
<feature type="domain" description="Protein kinase" evidence="11">
    <location>
        <begin position="254"/>
        <end position="532"/>
    </location>
</feature>
<keyword evidence="5 9" id="KW-0863">Zinc-finger</keyword>
<keyword evidence="3 8" id="KW-0507">mRNA processing</keyword>
<feature type="binding site" evidence="8">
    <location>
        <begin position="394"/>
        <end position="395"/>
    </location>
    <ligand>
        <name>ATP</name>
        <dbReference type="ChEBI" id="CHEBI:30616"/>
    </ligand>
</feature>
<evidence type="ECO:0000313" key="14">
    <source>
        <dbReference type="Proteomes" id="UP000799439"/>
    </source>
</evidence>
<dbReference type="Gene3D" id="1.20.5.5160">
    <property type="match status" value="1"/>
</dbReference>
<evidence type="ECO:0000256" key="5">
    <source>
        <dbReference type="ARBA" id="ARBA00022771"/>
    </source>
</evidence>
<comment type="domain">
    <text evidence="8">Contains a pseudokinase domain. The protein kinase domain is predicted to be catalytically inactive because some of the residues important for catalytic activity are substituted and it lacks the equivalent of the binding site for a peptide substrate. However, it has retained an ATP-binding site and ATP-binding is required for mRNA degradation, stimulating the activity of the PAN2 nuclease in vitro. The nucleotide-binding site is juxtaposed to the RNase active site of PAN2 in the complex and may actually bind nucleosides of a poly(A) RNA rather than ATP, feeding the poly(A)-tail to the active site of the deadenylase and thus increasing the efficiency with which this distributive enzyme degrades oligo(A) RNAs.</text>
</comment>
<evidence type="ECO:0000256" key="3">
    <source>
        <dbReference type="ARBA" id="ARBA00022664"/>
    </source>
</evidence>
<dbReference type="GO" id="GO:0005524">
    <property type="term" value="F:ATP binding"/>
    <property type="evidence" value="ECO:0007669"/>
    <property type="project" value="UniProtKB-UniRule"/>
</dbReference>
<dbReference type="GO" id="GO:0008270">
    <property type="term" value="F:zinc ion binding"/>
    <property type="evidence" value="ECO:0007669"/>
    <property type="project" value="UniProtKB-KW"/>
</dbReference>
<comment type="domain">
    <text evidence="8">The pseudokinase domain, the coiled-coil (CC), and C-terminal knob domain (CK) form a structural unit (PKC) that forms an extensive high-affinity interaction surface for PAN2.</text>
</comment>
<feature type="domain" description="C3H1-type" evidence="12">
    <location>
        <begin position="20"/>
        <end position="49"/>
    </location>
</feature>
<dbReference type="GO" id="GO:0000289">
    <property type="term" value="P:nuclear-transcribed mRNA poly(A) tail shortening"/>
    <property type="evidence" value="ECO:0007669"/>
    <property type="project" value="UniProtKB-UniRule"/>
</dbReference>
<dbReference type="OrthoDB" id="204958at2759"/>
<name>A0A9P4IVL3_9PEZI</name>
<dbReference type="Pfam" id="PF25586">
    <property type="entry name" value="zf-CCCH_PAN3"/>
    <property type="match status" value="1"/>
</dbReference>
<keyword evidence="6 8" id="KW-0067">ATP-binding</keyword>
<feature type="region of interest" description="Disordered" evidence="10">
    <location>
        <begin position="1"/>
        <end position="22"/>
    </location>
</feature>
<comment type="function">
    <text evidence="8">Regulatory subunit of the poly(A)-nuclease (PAN) deadenylation complex, one of two cytoplasmic mRNA deadenylases involved in mRNA turnover. PAN specifically shortens poly(A) tails of RNA and the activity is stimulated by poly(A)-binding protein PAB1. PAN deadenylation is followed by rapid degradation of the shortened mRNA tails by the CCR4-NOT complex. Deadenylated mRNAs are then degraded by two alternative mechanisms, namely exosome-mediated 3'-5' exonucleolytic degradation, or deadenlyation-dependent mRNA decaping and subsequent 5'-3' exonucleolytic degradation by XRN1. May also be involved in post-transcriptional maturation of mRNA poly(A) tails. PAN3 acts as a positive regulator for PAN activity, recruiting the catalytic subunit PAN2 to mRNA via its interaction with RNA and with PAB1.</text>
</comment>
<dbReference type="InterPro" id="IPR000571">
    <property type="entry name" value="Znf_CCCH"/>
</dbReference>
<keyword evidence="9" id="KW-0479">Metal-binding</keyword>
<dbReference type="Gene3D" id="6.10.250.3160">
    <property type="match status" value="1"/>
</dbReference>
<dbReference type="EMBL" id="ML996089">
    <property type="protein sequence ID" value="KAF2150773.1"/>
    <property type="molecule type" value="Genomic_DNA"/>
</dbReference>